<sequence>MKTATNMETIEQKDLDKKSRLDVLLILSATLFAIVCAISAFLFFENMRLSSSIEANKNEIVHYISSIEKIKSDKKIIAAELVTGNKSAIQNAIKVSEVQTYINELQSISKKYKMIFSGFSYENSKIVTSAVSIPETVLVGDDGVKKISHLVRDYRTGTGYIFQLAPVLSISGYEQKRSFSLEFNVWDVK</sequence>
<gene>
    <name evidence="2" type="ORF">ACD_78C00133G0003</name>
</gene>
<reference evidence="2" key="1">
    <citation type="journal article" date="2012" name="Science">
        <title>Fermentation, hydrogen, and sulfur metabolism in multiple uncultivated bacterial phyla.</title>
        <authorList>
            <person name="Wrighton K.C."/>
            <person name="Thomas B.C."/>
            <person name="Sharon I."/>
            <person name="Miller C.S."/>
            <person name="Castelle C.J."/>
            <person name="VerBerkmoes N.C."/>
            <person name="Wilkins M.J."/>
            <person name="Hettich R.L."/>
            <person name="Lipton M.S."/>
            <person name="Williams K.H."/>
            <person name="Long P.E."/>
            <person name="Banfield J.F."/>
        </authorList>
    </citation>
    <scope>NUCLEOTIDE SEQUENCE [LARGE SCALE GENOMIC DNA]</scope>
</reference>
<comment type="caution">
    <text evidence="2">The sequence shown here is derived from an EMBL/GenBank/DDBJ whole genome shotgun (WGS) entry which is preliminary data.</text>
</comment>
<keyword evidence="1" id="KW-1133">Transmembrane helix</keyword>
<feature type="transmembrane region" description="Helical" evidence="1">
    <location>
        <begin position="21"/>
        <end position="44"/>
    </location>
</feature>
<dbReference type="EMBL" id="AMFJ01034133">
    <property type="protein sequence ID" value="EKD30168.1"/>
    <property type="molecule type" value="Genomic_DNA"/>
</dbReference>
<name>K1YD65_9BACT</name>
<protein>
    <submittedName>
        <fullName evidence="2">Uncharacterized protein</fullName>
    </submittedName>
</protein>
<evidence type="ECO:0000313" key="2">
    <source>
        <dbReference type="EMBL" id="EKD30168.1"/>
    </source>
</evidence>
<keyword evidence="1" id="KW-0812">Transmembrane</keyword>
<dbReference type="AlphaFoldDB" id="K1YD65"/>
<keyword evidence="1" id="KW-0472">Membrane</keyword>
<proteinExistence type="predicted"/>
<accession>K1YD65</accession>
<evidence type="ECO:0000256" key="1">
    <source>
        <dbReference type="SAM" id="Phobius"/>
    </source>
</evidence>
<organism evidence="2">
    <name type="scientific">uncultured bacterium</name>
    <name type="common">gcode 4</name>
    <dbReference type="NCBI Taxonomy" id="1234023"/>
    <lineage>
        <taxon>Bacteria</taxon>
        <taxon>environmental samples</taxon>
    </lineage>
</organism>